<evidence type="ECO:0000256" key="2">
    <source>
        <dbReference type="SAM" id="Coils"/>
    </source>
</evidence>
<evidence type="ECO:0000313" key="6">
    <source>
        <dbReference type="Proteomes" id="UP001447842"/>
    </source>
</evidence>
<gene>
    <name evidence="5" type="ORF">WCY31_03395</name>
</gene>
<dbReference type="Proteomes" id="UP001447842">
    <property type="component" value="Chromosome"/>
</dbReference>
<evidence type="ECO:0000259" key="4">
    <source>
        <dbReference type="Pfam" id="PF01551"/>
    </source>
</evidence>
<evidence type="ECO:0000256" key="3">
    <source>
        <dbReference type="SAM" id="SignalP"/>
    </source>
</evidence>
<keyword evidence="1 3" id="KW-0732">Signal</keyword>
<dbReference type="InterPro" id="IPR050570">
    <property type="entry name" value="Cell_wall_metabolism_enzyme"/>
</dbReference>
<dbReference type="Pfam" id="PF01551">
    <property type="entry name" value="Peptidase_M23"/>
    <property type="match status" value="1"/>
</dbReference>
<feature type="domain" description="M23ase beta-sheet core" evidence="4">
    <location>
        <begin position="319"/>
        <end position="399"/>
    </location>
</feature>
<dbReference type="Gene3D" id="2.70.70.10">
    <property type="entry name" value="Glucose Permease (Domain IIA)"/>
    <property type="match status" value="1"/>
</dbReference>
<dbReference type="CDD" id="cd12797">
    <property type="entry name" value="M23_peptidase"/>
    <property type="match status" value="1"/>
</dbReference>
<feature type="coiled-coil region" evidence="2">
    <location>
        <begin position="165"/>
        <end position="254"/>
    </location>
</feature>
<protein>
    <submittedName>
        <fullName evidence="5">Peptidoglycan DD-metalloendopeptidase family protein</fullName>
    </submittedName>
</protein>
<dbReference type="EMBL" id="CP147920">
    <property type="protein sequence ID" value="XAU15753.1"/>
    <property type="molecule type" value="Genomic_DNA"/>
</dbReference>
<keyword evidence="6" id="KW-1185">Reference proteome</keyword>
<dbReference type="SUPFAM" id="SSF51261">
    <property type="entry name" value="Duplicated hybrid motif"/>
    <property type="match status" value="1"/>
</dbReference>
<dbReference type="RefSeq" id="WP_345973107.1">
    <property type="nucleotide sequence ID" value="NZ_CP147920.1"/>
</dbReference>
<feature type="signal peptide" evidence="3">
    <location>
        <begin position="1"/>
        <end position="18"/>
    </location>
</feature>
<dbReference type="InterPro" id="IPR011055">
    <property type="entry name" value="Dup_hybrid_motif"/>
</dbReference>
<dbReference type="InterPro" id="IPR016047">
    <property type="entry name" value="M23ase_b-sheet_dom"/>
</dbReference>
<accession>A0ABZ3HB57</accession>
<proteinExistence type="predicted"/>
<feature type="coiled-coil region" evidence="2">
    <location>
        <begin position="81"/>
        <end position="115"/>
    </location>
</feature>
<dbReference type="PANTHER" id="PTHR21666">
    <property type="entry name" value="PEPTIDASE-RELATED"/>
    <property type="match status" value="1"/>
</dbReference>
<evidence type="ECO:0000313" key="5">
    <source>
        <dbReference type="EMBL" id="XAU15753.1"/>
    </source>
</evidence>
<evidence type="ECO:0000256" key="1">
    <source>
        <dbReference type="ARBA" id="ARBA00022729"/>
    </source>
</evidence>
<organism evidence="5 6">
    <name type="scientific">Sulfurimonas diazotrophicus</name>
    <dbReference type="NCBI Taxonomy" id="3131939"/>
    <lineage>
        <taxon>Bacteria</taxon>
        <taxon>Pseudomonadati</taxon>
        <taxon>Campylobacterota</taxon>
        <taxon>Epsilonproteobacteria</taxon>
        <taxon>Campylobacterales</taxon>
        <taxon>Sulfurimonadaceae</taxon>
        <taxon>Sulfurimonas</taxon>
    </lineage>
</organism>
<sequence>MIRSALLLLVLLTATVTAKSIDDKIDETSKSLSSFDRNYASVNAKMAKTAKAILKKKRTVLTQQKKIESLESALQGKATILSGAKDELVTLAETQETLEANRKKLRDDLADLMARIVSLTMIQEDSNTLSPDAVIGEAVFSALNEQTKEQIKKLGNDFRANEAALKQLTAKTARLKTDIASIEQEKRDLQKAKKTNEKALGDLQTKKSRYKKEIKKILAQKSALKKTLAQLHIIQESESQKAAARQEEKRNEALLASKEVPDVRSVGSSYHKARTRRYRGSKTIAPLDAYTVLKRYGTYTDPIYKIKIFNESVSLQPKSSNAKVKAIFNGKVILAQETPMLENVVIIEHSGGLHTIYAHLDQIAPTVQKGKRLKKGSVIGRVNDELMFEVTQKNYHIDPLQVIR</sequence>
<dbReference type="PANTHER" id="PTHR21666:SF289">
    <property type="entry name" value="L-ALA--D-GLU ENDOPEPTIDASE"/>
    <property type="match status" value="1"/>
</dbReference>
<keyword evidence="2" id="KW-0175">Coiled coil</keyword>
<reference evidence="5 6" key="1">
    <citation type="submission" date="2024-03" db="EMBL/GenBank/DDBJ databases">
        <title>Sulfurimonas sp. HSL3-1.</title>
        <authorList>
            <person name="Wang S."/>
        </authorList>
    </citation>
    <scope>NUCLEOTIDE SEQUENCE [LARGE SCALE GENOMIC DNA]</scope>
    <source>
        <strain evidence="5 6">HSL3-1</strain>
    </source>
</reference>
<name>A0ABZ3HB57_9BACT</name>
<feature type="chain" id="PRO_5046528490" evidence="3">
    <location>
        <begin position="19"/>
        <end position="404"/>
    </location>
</feature>